<dbReference type="OrthoDB" id="5837849at2759"/>
<protein>
    <recommendedName>
        <fullName evidence="4">SAP domain-containing protein</fullName>
    </recommendedName>
</protein>
<dbReference type="Proteomes" id="UP000218231">
    <property type="component" value="Unassembled WGS sequence"/>
</dbReference>
<name>A0A2A2KR00_9BILA</name>
<keyword evidence="6" id="KW-1185">Reference proteome</keyword>
<feature type="compositionally biased region" description="Basic and acidic residues" evidence="3">
    <location>
        <begin position="112"/>
        <end position="132"/>
    </location>
</feature>
<dbReference type="Pfam" id="PF02037">
    <property type="entry name" value="SAP"/>
    <property type="match status" value="1"/>
</dbReference>
<dbReference type="InterPro" id="IPR040746">
    <property type="entry name" value="THO1_MOS11_C"/>
</dbReference>
<feature type="domain" description="SAP" evidence="4">
    <location>
        <begin position="8"/>
        <end position="42"/>
    </location>
</feature>
<feature type="compositionally biased region" description="Low complexity" evidence="3">
    <location>
        <begin position="74"/>
        <end position="104"/>
    </location>
</feature>
<dbReference type="PANTHER" id="PTHR46551">
    <property type="entry name" value="SAP DOMAIN-CONTAINING RIBONUCLEOPROTEIN"/>
    <property type="match status" value="1"/>
</dbReference>
<evidence type="ECO:0000259" key="4">
    <source>
        <dbReference type="PROSITE" id="PS50800"/>
    </source>
</evidence>
<comment type="similarity">
    <text evidence="2">Belongs to the SAP domain-containing ribonucleoprotein family.</text>
</comment>
<accession>A0A2A2KR00</accession>
<dbReference type="GO" id="GO:0005634">
    <property type="term" value="C:nucleus"/>
    <property type="evidence" value="ECO:0007669"/>
    <property type="project" value="TreeGrafter"/>
</dbReference>
<dbReference type="InterPro" id="IPR003034">
    <property type="entry name" value="SAP_dom"/>
</dbReference>
<gene>
    <name evidence="5" type="ORF">WR25_16961</name>
</gene>
<dbReference type="InterPro" id="IPR036361">
    <property type="entry name" value="SAP_dom_sf"/>
</dbReference>
<dbReference type="EMBL" id="LIAE01007912">
    <property type="protein sequence ID" value="PAV76319.1"/>
    <property type="molecule type" value="Genomic_DNA"/>
</dbReference>
<dbReference type="PROSITE" id="PS50800">
    <property type="entry name" value="SAP"/>
    <property type="match status" value="1"/>
</dbReference>
<dbReference type="Pfam" id="PF18592">
    <property type="entry name" value="Tho1_MOS11_C"/>
    <property type="match status" value="1"/>
</dbReference>
<dbReference type="SUPFAM" id="SSF68906">
    <property type="entry name" value="SAP domain"/>
    <property type="match status" value="1"/>
</dbReference>
<dbReference type="STRING" id="2018661.A0A2A2KR00"/>
<dbReference type="GO" id="GO:0016973">
    <property type="term" value="P:poly(A)+ mRNA export from nucleus"/>
    <property type="evidence" value="ECO:0007669"/>
    <property type="project" value="TreeGrafter"/>
</dbReference>
<evidence type="ECO:0000256" key="1">
    <source>
        <dbReference type="ARBA" id="ARBA00022553"/>
    </source>
</evidence>
<evidence type="ECO:0000256" key="2">
    <source>
        <dbReference type="ARBA" id="ARBA00046328"/>
    </source>
</evidence>
<sequence length="290" mass="30519">MSLTAADAKKFTVAKLKDELTKRGLPGDGKKEQLVERLLDAIQKAEEDAILNESTGGGISIGNEDLLLGDDLSSIDANTATSSPAKQAPPTATTTSPAKTAQPQTSPPKPITMEDTKPAGDDNSDDKTTKPVESVEAKLARAQRFGLPVTSDVAKAKRTERFGSSLPAAAAVTVTTTGSDDAKKKRAERFGLSSPTGNGHSLSTLDEGTKSKLIQRAARFGLPITADGKTPASGGLSDPKLTERAKRFGLPTAEDVSCSFILSPTPFLLRSFLTSSIFLHKTKITILVKK</sequence>
<organism evidence="5 6">
    <name type="scientific">Diploscapter pachys</name>
    <dbReference type="NCBI Taxonomy" id="2018661"/>
    <lineage>
        <taxon>Eukaryota</taxon>
        <taxon>Metazoa</taxon>
        <taxon>Ecdysozoa</taxon>
        <taxon>Nematoda</taxon>
        <taxon>Chromadorea</taxon>
        <taxon>Rhabditida</taxon>
        <taxon>Rhabditina</taxon>
        <taxon>Rhabditomorpha</taxon>
        <taxon>Rhabditoidea</taxon>
        <taxon>Rhabditidae</taxon>
        <taxon>Diploscapter</taxon>
    </lineage>
</organism>
<keyword evidence="1" id="KW-0597">Phosphoprotein</keyword>
<feature type="region of interest" description="Disordered" evidence="3">
    <location>
        <begin position="74"/>
        <end position="132"/>
    </location>
</feature>
<dbReference type="InterPro" id="IPR052240">
    <property type="entry name" value="SAP_domain_ribonucleoprotein"/>
</dbReference>
<dbReference type="AlphaFoldDB" id="A0A2A2KR00"/>
<dbReference type="Gene3D" id="1.10.720.30">
    <property type="entry name" value="SAP domain"/>
    <property type="match status" value="1"/>
</dbReference>
<reference evidence="5 6" key="1">
    <citation type="journal article" date="2017" name="Curr. Biol.">
        <title>Genome architecture and evolution of a unichromosomal asexual nematode.</title>
        <authorList>
            <person name="Fradin H."/>
            <person name="Zegar C."/>
            <person name="Gutwein M."/>
            <person name="Lucas J."/>
            <person name="Kovtun M."/>
            <person name="Corcoran D."/>
            <person name="Baugh L.R."/>
            <person name="Kiontke K."/>
            <person name="Gunsalus K."/>
            <person name="Fitch D.H."/>
            <person name="Piano F."/>
        </authorList>
    </citation>
    <scope>NUCLEOTIDE SEQUENCE [LARGE SCALE GENOMIC DNA]</scope>
    <source>
        <strain evidence="5">PF1309</strain>
    </source>
</reference>
<evidence type="ECO:0000313" key="5">
    <source>
        <dbReference type="EMBL" id="PAV76319.1"/>
    </source>
</evidence>
<evidence type="ECO:0000256" key="3">
    <source>
        <dbReference type="SAM" id="MobiDB-lite"/>
    </source>
</evidence>
<comment type="caution">
    <text evidence="5">The sequence shown here is derived from an EMBL/GenBank/DDBJ whole genome shotgun (WGS) entry which is preliminary data.</text>
</comment>
<proteinExistence type="inferred from homology"/>
<evidence type="ECO:0000313" key="6">
    <source>
        <dbReference type="Proteomes" id="UP000218231"/>
    </source>
</evidence>
<dbReference type="PANTHER" id="PTHR46551:SF1">
    <property type="entry name" value="SAP DOMAIN-CONTAINING RIBONUCLEOPROTEIN"/>
    <property type="match status" value="1"/>
</dbReference>
<dbReference type="SMART" id="SM00513">
    <property type="entry name" value="SAP"/>
    <property type="match status" value="1"/>
</dbReference>